<gene>
    <name evidence="1" type="ORF">METZ01_LOCUS308533</name>
</gene>
<feature type="non-terminal residue" evidence="1">
    <location>
        <position position="1"/>
    </location>
</feature>
<accession>A0A382N3D2</accession>
<name>A0A382N3D2_9ZZZZ</name>
<evidence type="ECO:0008006" key="2">
    <source>
        <dbReference type="Google" id="ProtNLM"/>
    </source>
</evidence>
<dbReference type="InterPro" id="IPR035903">
    <property type="entry name" value="HesB-like_dom_sf"/>
</dbReference>
<sequence>LFIDAISYNYLENVEIDYEDNPFFSKFLINNPNISGSCGCGNSFY</sequence>
<organism evidence="1">
    <name type="scientific">marine metagenome</name>
    <dbReference type="NCBI Taxonomy" id="408172"/>
    <lineage>
        <taxon>unclassified sequences</taxon>
        <taxon>metagenomes</taxon>
        <taxon>ecological metagenomes</taxon>
    </lineage>
</organism>
<dbReference type="AlphaFoldDB" id="A0A382N3D2"/>
<dbReference type="SUPFAM" id="SSF89360">
    <property type="entry name" value="HesB-like domain"/>
    <property type="match status" value="1"/>
</dbReference>
<dbReference type="InterPro" id="IPR017870">
    <property type="entry name" value="FeS_cluster_insertion_CS"/>
</dbReference>
<dbReference type="PROSITE" id="PS01152">
    <property type="entry name" value="HESB"/>
    <property type="match status" value="1"/>
</dbReference>
<reference evidence="1" key="1">
    <citation type="submission" date="2018-05" db="EMBL/GenBank/DDBJ databases">
        <authorList>
            <person name="Lanie J.A."/>
            <person name="Ng W.-L."/>
            <person name="Kazmierczak K.M."/>
            <person name="Andrzejewski T.M."/>
            <person name="Davidsen T.M."/>
            <person name="Wayne K.J."/>
            <person name="Tettelin H."/>
            <person name="Glass J.I."/>
            <person name="Rusch D."/>
            <person name="Podicherti R."/>
            <person name="Tsui H.-C.T."/>
            <person name="Winkler M.E."/>
        </authorList>
    </citation>
    <scope>NUCLEOTIDE SEQUENCE</scope>
</reference>
<dbReference type="EMBL" id="UINC01097726">
    <property type="protein sequence ID" value="SVC55679.1"/>
    <property type="molecule type" value="Genomic_DNA"/>
</dbReference>
<proteinExistence type="predicted"/>
<evidence type="ECO:0000313" key="1">
    <source>
        <dbReference type="EMBL" id="SVC55679.1"/>
    </source>
</evidence>
<dbReference type="Gene3D" id="2.60.300.12">
    <property type="entry name" value="HesB-like domain"/>
    <property type="match status" value="1"/>
</dbReference>
<protein>
    <recommendedName>
        <fullName evidence="2">FeS cluster biogenesis domain-containing protein</fullName>
    </recommendedName>
</protein>